<evidence type="ECO:0000313" key="2">
    <source>
        <dbReference type="Proteomes" id="UP000037035"/>
    </source>
</evidence>
<protein>
    <submittedName>
        <fullName evidence="1">Uncharacterized protein</fullName>
    </submittedName>
</protein>
<dbReference type="Proteomes" id="UP000037035">
    <property type="component" value="Unassembled WGS sequence"/>
</dbReference>
<evidence type="ECO:0000313" key="1">
    <source>
        <dbReference type="EMBL" id="KNZ50001.1"/>
    </source>
</evidence>
<proteinExistence type="predicted"/>
<comment type="caution">
    <text evidence="1">The sequence shown here is derived from an EMBL/GenBank/DDBJ whole genome shotgun (WGS) entry which is preliminary data.</text>
</comment>
<name>A0A0L6UNA3_9BASI</name>
<dbReference type="EMBL" id="LAVV01009780">
    <property type="protein sequence ID" value="KNZ50001.1"/>
    <property type="molecule type" value="Genomic_DNA"/>
</dbReference>
<accession>A0A0L6UNA3</accession>
<reference evidence="1 2" key="1">
    <citation type="submission" date="2015-08" db="EMBL/GenBank/DDBJ databases">
        <title>Next Generation Sequencing and Analysis of the Genome of Puccinia sorghi L Schw, the Causal Agent of Maize Common Rust.</title>
        <authorList>
            <person name="Rochi L."/>
            <person name="Burguener G."/>
            <person name="Darino M."/>
            <person name="Turjanski A."/>
            <person name="Kreff E."/>
            <person name="Dieguez M.J."/>
            <person name="Sacco F."/>
        </authorList>
    </citation>
    <scope>NUCLEOTIDE SEQUENCE [LARGE SCALE GENOMIC DNA]</scope>
    <source>
        <strain evidence="1 2">RO10H11247</strain>
    </source>
</reference>
<dbReference type="AlphaFoldDB" id="A0A0L6UNA3"/>
<gene>
    <name evidence="1" type="ORF">VP01_4650g2</name>
</gene>
<sequence>MKLVVCVQAVSYKNCGSDKIKTQTEVKHGDYLFHPWDKLKDKDKDNSNSSSTFIHGSKYFIHPFSSSTCSWGGKMWDIGWRNYEDFFQP</sequence>
<dbReference type="VEuPathDB" id="FungiDB:VP01_4650g2"/>
<organism evidence="1 2">
    <name type="scientific">Puccinia sorghi</name>
    <dbReference type="NCBI Taxonomy" id="27349"/>
    <lineage>
        <taxon>Eukaryota</taxon>
        <taxon>Fungi</taxon>
        <taxon>Dikarya</taxon>
        <taxon>Basidiomycota</taxon>
        <taxon>Pucciniomycotina</taxon>
        <taxon>Pucciniomycetes</taxon>
        <taxon>Pucciniales</taxon>
        <taxon>Pucciniaceae</taxon>
        <taxon>Puccinia</taxon>
    </lineage>
</organism>
<keyword evidence="2" id="KW-1185">Reference proteome</keyword>